<dbReference type="InterPro" id="IPR041588">
    <property type="entry name" value="Integrase_H2C2"/>
</dbReference>
<feature type="region of interest" description="Disordered" evidence="1">
    <location>
        <begin position="1509"/>
        <end position="1532"/>
    </location>
</feature>
<feature type="region of interest" description="Disordered" evidence="1">
    <location>
        <begin position="137"/>
        <end position="157"/>
    </location>
</feature>
<dbReference type="Gene3D" id="1.10.340.70">
    <property type="match status" value="1"/>
</dbReference>
<evidence type="ECO:0000259" key="2">
    <source>
        <dbReference type="Pfam" id="PF17921"/>
    </source>
</evidence>
<dbReference type="InterPro" id="IPR012337">
    <property type="entry name" value="RNaseH-like_sf"/>
</dbReference>
<evidence type="ECO:0008006" key="6">
    <source>
        <dbReference type="Google" id="ProtNLM"/>
    </source>
</evidence>
<evidence type="ECO:0000313" key="5">
    <source>
        <dbReference type="Proteomes" id="UP000054632"/>
    </source>
</evidence>
<evidence type="ECO:0000259" key="3">
    <source>
        <dbReference type="Pfam" id="PF18701"/>
    </source>
</evidence>
<dbReference type="EMBL" id="JYDR01000179">
    <property type="protein sequence ID" value="KRY66178.1"/>
    <property type="molecule type" value="Genomic_DNA"/>
</dbReference>
<dbReference type="SUPFAM" id="SSF53098">
    <property type="entry name" value="Ribonuclease H-like"/>
    <property type="match status" value="1"/>
</dbReference>
<protein>
    <recommendedName>
        <fullName evidence="6">DUF5641 domain-containing protein</fullName>
    </recommendedName>
</protein>
<dbReference type="GO" id="GO:0003676">
    <property type="term" value="F:nucleic acid binding"/>
    <property type="evidence" value="ECO:0007669"/>
    <property type="project" value="InterPro"/>
</dbReference>
<organism evidence="4 5">
    <name type="scientific">Trichinella pseudospiralis</name>
    <name type="common">Parasitic roundworm</name>
    <dbReference type="NCBI Taxonomy" id="6337"/>
    <lineage>
        <taxon>Eukaryota</taxon>
        <taxon>Metazoa</taxon>
        <taxon>Ecdysozoa</taxon>
        <taxon>Nematoda</taxon>
        <taxon>Enoplea</taxon>
        <taxon>Dorylaimia</taxon>
        <taxon>Trichinellida</taxon>
        <taxon>Trichinellidae</taxon>
        <taxon>Trichinella</taxon>
    </lineage>
</organism>
<dbReference type="InterPro" id="IPR008042">
    <property type="entry name" value="Retrotrans_Pao"/>
</dbReference>
<evidence type="ECO:0000256" key="1">
    <source>
        <dbReference type="SAM" id="MobiDB-lite"/>
    </source>
</evidence>
<feature type="compositionally biased region" description="Polar residues" evidence="1">
    <location>
        <begin position="1520"/>
        <end position="1529"/>
    </location>
</feature>
<feature type="region of interest" description="Disordered" evidence="1">
    <location>
        <begin position="335"/>
        <end position="369"/>
    </location>
</feature>
<accession>A0A0V1DYK3</accession>
<feature type="compositionally biased region" description="Polar residues" evidence="1">
    <location>
        <begin position="143"/>
        <end position="154"/>
    </location>
</feature>
<evidence type="ECO:0000313" key="4">
    <source>
        <dbReference type="EMBL" id="KRY66178.1"/>
    </source>
</evidence>
<dbReference type="Proteomes" id="UP000054632">
    <property type="component" value="Unassembled WGS sequence"/>
</dbReference>
<feature type="compositionally biased region" description="Basic and acidic residues" evidence="1">
    <location>
        <begin position="863"/>
        <end position="873"/>
    </location>
</feature>
<feature type="domain" description="DUF5641" evidence="3">
    <location>
        <begin position="1227"/>
        <end position="1279"/>
    </location>
</feature>
<feature type="region of interest" description="Disordered" evidence="1">
    <location>
        <begin position="843"/>
        <end position="875"/>
    </location>
</feature>
<reference evidence="4 5" key="1">
    <citation type="submission" date="2015-01" db="EMBL/GenBank/DDBJ databases">
        <title>Evolution of Trichinella species and genotypes.</title>
        <authorList>
            <person name="Korhonen P.K."/>
            <person name="Edoardo P."/>
            <person name="Giuseppe L.R."/>
            <person name="Gasser R.B."/>
        </authorList>
    </citation>
    <scope>NUCLEOTIDE SEQUENCE [LARGE SCALE GENOMIC DNA]</scope>
    <source>
        <strain evidence="4">ISS13</strain>
    </source>
</reference>
<dbReference type="Gene3D" id="3.30.420.10">
    <property type="entry name" value="Ribonuclease H-like superfamily/Ribonuclease H"/>
    <property type="match status" value="1"/>
</dbReference>
<dbReference type="PANTHER" id="PTHR47331:SF1">
    <property type="entry name" value="GAG-LIKE PROTEIN"/>
    <property type="match status" value="1"/>
</dbReference>
<sequence>MIRLGGPNIRAKPWLHSFLSLGYTDYRRDNGQSKLDQEKTIYSTISTEPGVMDKNPRNTQASTRQHTHTTQRLFILLCVAGQETSGQTTPAATGDCQADTVPSELQDGLKLKDLQVRPGFELARDEASTKFDLLDRSLEPLPSNRSPRTDTSSVRIPAVPPRSAPVCALRQANDALPGENYSAVWACMEATEVRLRTIAFPEPCQRLYIQWGRLVFGSDVNGVPKSPQDLVSGFFHTRQEGGHSGGWPSIGMPTGEHTEGEYLFLTLVGYRKIGQVWPFAQTYGRLSDFSTDLGQDQRLNQPLRVLQPSGPQRIRETLAGLLLRLKWTAHECPIPDGSLQETSPPGAARTHHLPSSPPLTGPSPGQTGIEDVVVSRRSESEFRSLNLCTALAVHLVPNCLYVFPHYGILGFAFPPPPPELHRTDLTASMRTLTRHPSRSNYGHSPENGPRTLGRSNYVDDRTAVSVVYTDIQKMYLQVALHEAHRDICRFLWQEPSRDELPKTYSLCRVCFSLTCSQYLAMQTVRQRCEEQFAGRREGYRRRGSKSHDGSRLWKTLGILWERGADVLTFRLPERVMAEIPDTKRGLRSVGMPGTVHGEGESDPAAVAEIPVADLEGRIARPFQDRSEPSCRPVEVNQVLVEDITRLELHGFADASGNAYGAGVYLRLTHRDGRIEVHLVAAKSRVAPNKCLSLPPLELMAVVYWSDSTITLCWIKDNLQRWKLFVANQVREIQELSSPDSRRHCPTEENPADLLSGGCSFHQLSSETLWWSGPGWLLLAETLWPDMKVKRYQDYGEAEKEGRRSALDSGRAELLCDRDRVLPAFHQQCAAACGVTEIDAWMDGSGDRRGRSSVDSTDPGGGIRQDRLGERQDEGTEGVLLKKRTNPRDDIVRMIIRRVHQRQLHAGVNQTLAASRQRYWIARGRNAVKNVIRQCVTCRRSVGQPFGQKMGELPAERVIPTGPRESFSLPDQDQHGQSASQRRQPQPDPTAPSLEASKEDVGTPLISLEARVFGNALSERKVETAPAAAECQRHSAVHDGGDGVARSARVKISKGLVTRSVRSLILVEPAGSSSSEMLIKASRPQRIRDTAKGMEESSRRKTTPDNWHGLSLLMEDKDCNFESKDYPSINLKINEYYPPSNTGLDLAGHLLTRSGKMVLVDEEGLSMIFCDIEGRLNARPLTYLSEDLKHPEKMKNRFRKPQLLQSYEKLSYHQQLIALWWKRCNEAPEVGYNVEKCNVPRNKWKIGRIIEIYPGKDGIARTTKLRTLIGITKRPTAKLHLVSVHQQVDLSNATKLVYLRGCLTGVALDALQGLSAANQGYEIAVQRLKERCNRPHSSDVPDICEVCHNGVLSLSALGKDPRDRSLSMGEVLIAVAREWLPPSIRIQWDKRAMEDDSLAANLPVFLRFLQDQVELDDTVRGTKELRLESKRSTRAMGKLGNSGKGTETQRTMAFFHSAVELSCALCHEQHTIAECMKFRQASRQRNKEIAARFQICFSCFKPGHISIGCKSRRRRSGPSSKDNNSVTPVDTATAERVQEIPTAECKSSDTIKAKAYGGAESGLTVTCLLDTGAECSFIRQGVALLCFGGAAHEHPRSQMVQLWLGRLDGNRSAELFPLEALTVSSPTFDDESSDEVHVVISIDYYHRFLGDAIRRGKPVNPRPVPKSVATFSATVEPQVEDLLRRFGEMEASGTSSNGDSNELDQEKRFRDGLLYDGTRYSSYLENSWAEEVKKEGRKGRMWITHHVVTQQGPEAIKHRIVFDSSVKFEGTSLNEQLYPGPKLQADLLGILLRFRRFSDKLRNPLTTYRLTRVCFRLACSPYLDMQVANHHLSANHDRFGAIADDIKASMYVEDLVVSCDTVAEAKNFVCQSSELLASGRFHLAKWASNVAQVLVDRPTEETHDNKPSRLCKTLGVSWNPQEEELTFRPSELVDDDLPVDVECQWRIWKSELDDLPSIALPRAYFPSSPVETSRLGLHGFGDASKAAYSAVVYLKAVKSPENVSVSFVTAKSKVAPLKKLSIPRLELMAALLCARLVCYVRKELPLNVEACHCWSDSLVALGCIRGEACRWKPFMANRVREIQPGELRMQHHHPCSLCNQVAWTVLVTGSPIGLVDARRPKHPRRRGGSRARMTFYGCRYDDHSSPGRNIHLRSRKDPDRIEESRNAPQHRREISPFLDEFGILRVGGLPGRANLDGRAKHLILLPHRDWLIELLIRREHLRERFWILCGQSTVKRVIRGCTICRRVTAPPFQQRMSELPEMRVEPVGLFVNVGVDFAGPLLIRSDGPNRLTQKGYVCVFSCMVVRAIHLELVSDMSIESFFQALRRFIARHGRPVIMQSDNFQTSRKAGRFLQSVFDALNWEAVQRHLDTERARWQFITERAFWCGGYWERMVRSVKAALRKAVGRSMLNFDELRTVLCEVETRINDRPPTLVFDEPQE</sequence>
<dbReference type="Pfam" id="PF18701">
    <property type="entry name" value="DUF5641"/>
    <property type="match status" value="1"/>
</dbReference>
<feature type="compositionally biased region" description="Basic and acidic residues" evidence="1">
    <location>
        <begin position="2154"/>
        <end position="2168"/>
    </location>
</feature>
<feature type="domain" description="Integrase zinc-binding" evidence="2">
    <location>
        <begin position="889"/>
        <end position="940"/>
    </location>
</feature>
<dbReference type="Pfam" id="PF17921">
    <property type="entry name" value="Integrase_H2C2"/>
    <property type="match status" value="1"/>
</dbReference>
<comment type="caution">
    <text evidence="4">The sequence shown here is derived from an EMBL/GenBank/DDBJ whole genome shotgun (WGS) entry which is preliminary data.</text>
</comment>
<feature type="region of interest" description="Disordered" evidence="1">
    <location>
        <begin position="434"/>
        <end position="455"/>
    </location>
</feature>
<dbReference type="PANTHER" id="PTHR47331">
    <property type="entry name" value="PHD-TYPE DOMAIN-CONTAINING PROTEIN"/>
    <property type="match status" value="1"/>
</dbReference>
<dbReference type="InterPro" id="IPR040676">
    <property type="entry name" value="DUF5641"/>
</dbReference>
<feature type="region of interest" description="Disordered" evidence="1">
    <location>
        <begin position="2145"/>
        <end position="2168"/>
    </location>
</feature>
<feature type="region of interest" description="Disordered" evidence="1">
    <location>
        <begin position="959"/>
        <end position="1000"/>
    </location>
</feature>
<gene>
    <name evidence="4" type="ORF">T4A_10606</name>
</gene>
<dbReference type="Pfam" id="PF05380">
    <property type="entry name" value="Peptidase_A17"/>
    <property type="match status" value="2"/>
</dbReference>
<dbReference type="InterPro" id="IPR036397">
    <property type="entry name" value="RNaseH_sf"/>
</dbReference>
<name>A0A0V1DYK3_TRIPS</name>
<feature type="compositionally biased region" description="Polar residues" evidence="1">
    <location>
        <begin position="968"/>
        <end position="983"/>
    </location>
</feature>
<proteinExistence type="predicted"/>